<dbReference type="EMBL" id="BLAX01000001">
    <property type="protein sequence ID" value="GET34897.1"/>
    <property type="molecule type" value="Genomic_DNA"/>
</dbReference>
<keyword evidence="2" id="KW-0808">Transferase</keyword>
<dbReference type="Pfam" id="PF13649">
    <property type="entry name" value="Methyltransf_25"/>
    <property type="match status" value="1"/>
</dbReference>
<evidence type="ECO:0000313" key="2">
    <source>
        <dbReference type="EMBL" id="GET34897.1"/>
    </source>
</evidence>
<evidence type="ECO:0000313" key="3">
    <source>
        <dbReference type="Proteomes" id="UP000391834"/>
    </source>
</evidence>
<reference evidence="2 3" key="1">
    <citation type="submission" date="2019-10" db="EMBL/GenBank/DDBJ databases">
        <title>Prolixibacter strains distinguished by the presence of nitrate reductase genes were adept at nitrate-dependent anaerobic corrosion of metallic iron and carbon steel.</title>
        <authorList>
            <person name="Iino T."/>
            <person name="Shono N."/>
            <person name="Ito K."/>
            <person name="Nakamura R."/>
            <person name="Sueoka K."/>
            <person name="Harayama S."/>
            <person name="Ohkuma M."/>
        </authorList>
    </citation>
    <scope>NUCLEOTIDE SEQUENCE [LARGE SCALE GENOMIC DNA]</scope>
    <source>
        <strain evidence="2 3">JCM 13498</strain>
    </source>
</reference>
<feature type="domain" description="Methyltransferase" evidence="1">
    <location>
        <begin position="39"/>
        <end position="125"/>
    </location>
</feature>
<dbReference type="GO" id="GO:0032259">
    <property type="term" value="P:methylation"/>
    <property type="evidence" value="ECO:0007669"/>
    <property type="project" value="UniProtKB-KW"/>
</dbReference>
<dbReference type="InterPro" id="IPR029063">
    <property type="entry name" value="SAM-dependent_MTases_sf"/>
</dbReference>
<accession>A0A5M4B5B5</accession>
<organism evidence="2 3">
    <name type="scientific">Prolixibacter bellariivorans</name>
    <dbReference type="NCBI Taxonomy" id="314319"/>
    <lineage>
        <taxon>Bacteria</taxon>
        <taxon>Pseudomonadati</taxon>
        <taxon>Bacteroidota</taxon>
        <taxon>Bacteroidia</taxon>
        <taxon>Marinilabiliales</taxon>
        <taxon>Prolixibacteraceae</taxon>
        <taxon>Prolixibacter</taxon>
    </lineage>
</organism>
<proteinExistence type="predicted"/>
<comment type="caution">
    <text evidence="2">The sequence shown here is derived from an EMBL/GenBank/DDBJ whole genome shotgun (WGS) entry which is preliminary data.</text>
</comment>
<sequence length="194" mass="21997">MWDERYAAEEYVYGTSPNQFFREELAKLAPGRLLLPAEGEGRNSVYAASRGWKVVAFDTSAEGQKKALRLAGQKGVHIQYQVAGYSQVLLPEEHFDCVAMIYTHASASDRTKRHRRMLSSLKEGGTFILEGFSKEQIHNQTGGPRDVAMLFSEEELKFDFQELSELKIWKEEIELQEGPFHNGKASVIRLIGIK</sequence>
<dbReference type="InterPro" id="IPR041698">
    <property type="entry name" value="Methyltransf_25"/>
</dbReference>
<dbReference type="Proteomes" id="UP000391834">
    <property type="component" value="Unassembled WGS sequence"/>
</dbReference>
<name>A0A5M4B5B5_9BACT</name>
<dbReference type="Gene3D" id="3.40.50.150">
    <property type="entry name" value="Vaccinia Virus protein VP39"/>
    <property type="match status" value="1"/>
</dbReference>
<dbReference type="SUPFAM" id="SSF53335">
    <property type="entry name" value="S-adenosyl-L-methionine-dependent methyltransferases"/>
    <property type="match status" value="1"/>
</dbReference>
<dbReference type="GO" id="GO:0008168">
    <property type="term" value="F:methyltransferase activity"/>
    <property type="evidence" value="ECO:0007669"/>
    <property type="project" value="UniProtKB-KW"/>
</dbReference>
<protein>
    <submittedName>
        <fullName evidence="2">Methyltransferase</fullName>
    </submittedName>
</protein>
<dbReference type="AlphaFoldDB" id="A0A5M4B5B5"/>
<keyword evidence="2" id="KW-0489">Methyltransferase</keyword>
<evidence type="ECO:0000259" key="1">
    <source>
        <dbReference type="Pfam" id="PF13649"/>
    </source>
</evidence>
<gene>
    <name evidence="2" type="ORF">PbJCM13498_37600</name>
</gene>
<keyword evidence="3" id="KW-1185">Reference proteome</keyword>